<dbReference type="InterPro" id="IPR003333">
    <property type="entry name" value="CMAS"/>
</dbReference>
<dbReference type="STRING" id="1429043.X474_17725"/>
<keyword evidence="8" id="KW-1185">Reference proteome</keyword>
<reference evidence="7 8" key="1">
    <citation type="submission" date="2013-11" db="EMBL/GenBank/DDBJ databases">
        <title>Metagenomic analysis of a methanogenic consortium involved in long chain n-alkane degradation.</title>
        <authorList>
            <person name="Davidova I.A."/>
            <person name="Callaghan A.V."/>
            <person name="Wawrik B."/>
            <person name="Pruitt S."/>
            <person name="Marks C."/>
            <person name="Duncan K.E."/>
            <person name="Suflita J.M."/>
        </authorList>
    </citation>
    <scope>NUCLEOTIDE SEQUENCE [LARGE SCALE GENOMIC DNA]</scope>
    <source>
        <strain evidence="7 8">SPR</strain>
    </source>
</reference>
<evidence type="ECO:0000256" key="5">
    <source>
        <dbReference type="ARBA" id="ARBA00023098"/>
    </source>
</evidence>
<comment type="similarity">
    <text evidence="1">Belongs to the CFA/CMAS family.</text>
</comment>
<evidence type="ECO:0000259" key="6">
    <source>
        <dbReference type="Pfam" id="PF25371"/>
    </source>
</evidence>
<dbReference type="Pfam" id="PF02353">
    <property type="entry name" value="CMAS"/>
    <property type="match status" value="1"/>
</dbReference>
<evidence type="ECO:0000256" key="2">
    <source>
        <dbReference type="ARBA" id="ARBA00022603"/>
    </source>
</evidence>
<dbReference type="Proteomes" id="UP000032233">
    <property type="component" value="Unassembled WGS sequence"/>
</dbReference>
<dbReference type="FunCoup" id="A0A0D2GCP0">
    <property type="interactions" value="320"/>
</dbReference>
<evidence type="ECO:0000313" key="7">
    <source>
        <dbReference type="EMBL" id="KIX12707.1"/>
    </source>
</evidence>
<dbReference type="CDD" id="cd02440">
    <property type="entry name" value="AdoMet_MTases"/>
    <property type="match status" value="1"/>
</dbReference>
<dbReference type="Pfam" id="PF25371">
    <property type="entry name" value="DUF7884"/>
    <property type="match status" value="1"/>
</dbReference>
<dbReference type="GO" id="GO:0032259">
    <property type="term" value="P:methylation"/>
    <property type="evidence" value="ECO:0007669"/>
    <property type="project" value="UniProtKB-KW"/>
</dbReference>
<dbReference type="InterPro" id="IPR050723">
    <property type="entry name" value="CFA/CMAS"/>
</dbReference>
<dbReference type="PATRIC" id="fig|1429043.3.peg.3749"/>
<dbReference type="AlphaFoldDB" id="A0A0D2GCP0"/>
<dbReference type="InterPro" id="IPR057206">
    <property type="entry name" value="DUF7884"/>
</dbReference>
<dbReference type="InParanoid" id="A0A0D2GCP0"/>
<proteinExistence type="inferred from homology"/>
<keyword evidence="4" id="KW-0949">S-adenosyl-L-methionine</keyword>
<keyword evidence="5" id="KW-0443">Lipid metabolism</keyword>
<dbReference type="EMBL" id="AZAC01000024">
    <property type="protein sequence ID" value="KIX12707.1"/>
    <property type="molecule type" value="Genomic_DNA"/>
</dbReference>
<dbReference type="Gene3D" id="3.40.50.150">
    <property type="entry name" value="Vaccinia Virus protein VP39"/>
    <property type="match status" value="1"/>
</dbReference>
<dbReference type="PANTHER" id="PTHR43667">
    <property type="entry name" value="CYCLOPROPANE-FATTY-ACYL-PHOSPHOLIPID SYNTHASE"/>
    <property type="match status" value="1"/>
</dbReference>
<keyword evidence="3 7" id="KW-0808">Transferase</keyword>
<organism evidence="7 8">
    <name type="scientific">Dethiosulfatarculus sandiegensis</name>
    <dbReference type="NCBI Taxonomy" id="1429043"/>
    <lineage>
        <taxon>Bacteria</taxon>
        <taxon>Pseudomonadati</taxon>
        <taxon>Thermodesulfobacteriota</taxon>
        <taxon>Desulfarculia</taxon>
        <taxon>Desulfarculales</taxon>
        <taxon>Desulfarculaceae</taxon>
        <taxon>Dethiosulfatarculus</taxon>
    </lineage>
</organism>
<protein>
    <submittedName>
        <fullName evidence="7">SAM-dependent methyltransferase</fullName>
    </submittedName>
</protein>
<dbReference type="GO" id="GO:0008610">
    <property type="term" value="P:lipid biosynthetic process"/>
    <property type="evidence" value="ECO:0007669"/>
    <property type="project" value="InterPro"/>
</dbReference>
<feature type="domain" description="DUF7884" evidence="6">
    <location>
        <begin position="18"/>
        <end position="80"/>
    </location>
</feature>
<comment type="caution">
    <text evidence="7">The sequence shown here is derived from an EMBL/GenBank/DDBJ whole genome shotgun (WGS) entry which is preliminary data.</text>
</comment>
<sequence length="401" mass="46130">MKSTLRNLSDMLHQADPATPFCFELWNGEVISKGASPCFTLKFKNKTAAQRLLRNRFLGFGECYMQGDLELDGNFDDLFRLGIALEMHKDKLSLWQKFDLFLRYLKTLPTLGQAGQNIRRHYDLGNDFYSLYLDPSLTYSCAYFKKTDQDLISAQEDKYDHITKKLMLKPGDTLLDIGCGWGGMLIFAASNYRIKGLGVTLSPNQEAFARRRIEELGLAGKIQVRLQDYRQVEGQFDKIVSIGMYEHVGKRFQKKFMQKVSSLLKPGGLGLLHTIGKDTPSPTDPWTLRYIFPGGYLPSLSEITGAMGEKGLSIWDVENLRLHYAHTLDLWADKFETNWEKAIEMTDRSFARRWRLFLRSSAAGFRYGQTRLFQLLFCKGLNNKLPLTREHIYALREPVRP</sequence>
<accession>A0A0D2GCP0</accession>
<gene>
    <name evidence="7" type="ORF">X474_17725</name>
</gene>
<dbReference type="PIRSF" id="PIRSF003085">
    <property type="entry name" value="CMAS"/>
    <property type="match status" value="1"/>
</dbReference>
<dbReference type="GO" id="GO:0008168">
    <property type="term" value="F:methyltransferase activity"/>
    <property type="evidence" value="ECO:0007669"/>
    <property type="project" value="UniProtKB-KW"/>
</dbReference>
<evidence type="ECO:0000256" key="4">
    <source>
        <dbReference type="ARBA" id="ARBA00022691"/>
    </source>
</evidence>
<keyword evidence="2 7" id="KW-0489">Methyltransferase</keyword>
<dbReference type="PANTHER" id="PTHR43667:SF1">
    <property type="entry name" value="CYCLOPROPANE-FATTY-ACYL-PHOSPHOLIPID SYNTHASE"/>
    <property type="match status" value="1"/>
</dbReference>
<dbReference type="SUPFAM" id="SSF53335">
    <property type="entry name" value="S-adenosyl-L-methionine-dependent methyltransferases"/>
    <property type="match status" value="1"/>
</dbReference>
<name>A0A0D2GCP0_9BACT</name>
<dbReference type="RefSeq" id="WP_044350279.1">
    <property type="nucleotide sequence ID" value="NZ_AZAC01000024.1"/>
</dbReference>
<evidence type="ECO:0000256" key="1">
    <source>
        <dbReference type="ARBA" id="ARBA00010815"/>
    </source>
</evidence>
<dbReference type="OrthoDB" id="9782855at2"/>
<evidence type="ECO:0000313" key="8">
    <source>
        <dbReference type="Proteomes" id="UP000032233"/>
    </source>
</evidence>
<dbReference type="InterPro" id="IPR029063">
    <property type="entry name" value="SAM-dependent_MTases_sf"/>
</dbReference>
<evidence type="ECO:0000256" key="3">
    <source>
        <dbReference type="ARBA" id="ARBA00022679"/>
    </source>
</evidence>